<keyword evidence="1" id="KW-0812">Transmembrane</keyword>
<dbReference type="Proteomes" id="UP000226525">
    <property type="component" value="Unassembled WGS sequence"/>
</dbReference>
<dbReference type="Pfam" id="PF13127">
    <property type="entry name" value="DUF3955"/>
    <property type="match status" value="1"/>
</dbReference>
<dbReference type="AlphaFoldDB" id="A0A2D6YN64"/>
<proteinExistence type="predicted"/>
<comment type="caution">
    <text evidence="3">The sequence shown here is derived from an EMBL/GenBank/DDBJ whole genome shotgun (WGS) entry which is preliminary data.</text>
</comment>
<evidence type="ECO:0000313" key="3">
    <source>
        <dbReference type="EMBL" id="MAH64627.1"/>
    </source>
</evidence>
<organism evidence="3 4">
    <name type="scientific">SAR324 cluster bacterium</name>
    <dbReference type="NCBI Taxonomy" id="2024889"/>
    <lineage>
        <taxon>Bacteria</taxon>
        <taxon>Deltaproteobacteria</taxon>
        <taxon>SAR324 cluster</taxon>
    </lineage>
</organism>
<keyword evidence="1" id="KW-0472">Membrane</keyword>
<keyword evidence="1" id="KW-1133">Transmembrane helix</keyword>
<name>A0A2D6YN64_9DELT</name>
<gene>
    <name evidence="3" type="ORF">CMN54_14530</name>
</gene>
<reference evidence="4" key="1">
    <citation type="submission" date="2017-09" db="EMBL/GenBank/DDBJ databases">
        <title>The Reconstruction of 2,631 Draft Metagenome-Assembled Genomes from the Global Oceans.</title>
        <authorList>
            <person name="Tully B.J."/>
            <person name="Graham E.D."/>
            <person name="Heidelberg J.F."/>
        </authorList>
    </citation>
    <scope>NUCLEOTIDE SEQUENCE [LARGE SCALE GENOMIC DNA]</scope>
</reference>
<evidence type="ECO:0000256" key="1">
    <source>
        <dbReference type="SAM" id="Phobius"/>
    </source>
</evidence>
<sequence>MSKEKCLGLSLVFFGLSGGCWIGYHLIGASVNKEGFLVELFALIPLGWFFLLLGLVAGSAYLWISKKS</sequence>
<feature type="transmembrane region" description="Helical" evidence="1">
    <location>
        <begin position="7"/>
        <end position="28"/>
    </location>
</feature>
<evidence type="ECO:0000259" key="2">
    <source>
        <dbReference type="Pfam" id="PF13127"/>
    </source>
</evidence>
<evidence type="ECO:0000313" key="4">
    <source>
        <dbReference type="Proteomes" id="UP000226525"/>
    </source>
</evidence>
<accession>A0A2D6YN64</accession>
<protein>
    <recommendedName>
        <fullName evidence="2">DUF3955 domain-containing protein</fullName>
    </recommendedName>
</protein>
<dbReference type="InterPro" id="IPR025016">
    <property type="entry name" value="DUF3955"/>
</dbReference>
<dbReference type="PROSITE" id="PS51257">
    <property type="entry name" value="PROKAR_LIPOPROTEIN"/>
    <property type="match status" value="1"/>
</dbReference>
<dbReference type="EMBL" id="NZEX01000176">
    <property type="protein sequence ID" value="MAH64627.1"/>
    <property type="molecule type" value="Genomic_DNA"/>
</dbReference>
<feature type="domain" description="DUF3955" evidence="2">
    <location>
        <begin position="9"/>
        <end position="62"/>
    </location>
</feature>
<feature type="transmembrane region" description="Helical" evidence="1">
    <location>
        <begin position="40"/>
        <end position="64"/>
    </location>
</feature>